<dbReference type="PROSITE" id="PS01315">
    <property type="entry name" value="CDS"/>
    <property type="match status" value="1"/>
</dbReference>
<evidence type="ECO:0000256" key="1">
    <source>
        <dbReference type="ARBA" id="ARBA00001698"/>
    </source>
</evidence>
<comment type="pathway">
    <text evidence="3 18">Phospholipid metabolism; CDP-diacylglycerol biosynthesis; CDP-diacylglycerol from sn-glycerol 3-phosphate: step 3/3.</text>
</comment>
<evidence type="ECO:0000256" key="6">
    <source>
        <dbReference type="ARBA" id="ARBA00012487"/>
    </source>
</evidence>
<keyword evidence="17" id="KW-1208">Phospholipid metabolism</keyword>
<keyword evidence="9" id="KW-0444">Lipid biosynthesis</keyword>
<dbReference type="STRING" id="52689.AKG39_05960"/>
<dbReference type="AlphaFoldDB" id="A0A0L6U3W1"/>
<evidence type="ECO:0000256" key="8">
    <source>
        <dbReference type="ARBA" id="ARBA00022475"/>
    </source>
</evidence>
<dbReference type="GO" id="GO:0004605">
    <property type="term" value="F:phosphatidate cytidylyltransferase activity"/>
    <property type="evidence" value="ECO:0007669"/>
    <property type="project" value="UniProtKB-EC"/>
</dbReference>
<feature type="transmembrane region" description="Helical" evidence="19">
    <location>
        <begin position="6"/>
        <end position="39"/>
    </location>
</feature>
<gene>
    <name evidence="20" type="ORF">AKG39_05960</name>
</gene>
<dbReference type="UniPathway" id="UPA00557">
    <property type="reaction ID" value="UER00614"/>
</dbReference>
<evidence type="ECO:0000313" key="20">
    <source>
        <dbReference type="EMBL" id="KNZ42470.1"/>
    </source>
</evidence>
<keyword evidence="10 18" id="KW-0808">Transferase</keyword>
<sequence length="267" mass="29531">MSKRVWTAIFGVPLLVFILYQGGFFLVIGVSFLIFGGTVEYTTAINRSLNPKINLLFMLFLAAIITVSIKLDYYFLMPVLLVVFIAIFCIEILSGNVGIQRGSAMLFGLIYVPVMFGYLFLFENLQNGVYYLWMIFVIAFSTDTAAYYVGRSMGQTHFAPKISPKKTIAGAVGGIIASSLCIIIYGAILGRFFGFVLPWYMYLILGIVASIAGQCGDLTASMIKRRVRIKDFGRVLPGHGGILDRFDSILFIIPLIYIFASFTAGIA</sequence>
<evidence type="ECO:0000256" key="5">
    <source>
        <dbReference type="ARBA" id="ARBA00010185"/>
    </source>
</evidence>
<dbReference type="GO" id="GO:0016024">
    <property type="term" value="P:CDP-diacylglycerol biosynthetic process"/>
    <property type="evidence" value="ECO:0007669"/>
    <property type="project" value="UniProtKB-UniPathway"/>
</dbReference>
<protein>
    <recommendedName>
        <fullName evidence="7 18">Phosphatidate cytidylyltransferase</fullName>
        <ecNumber evidence="6 18">2.7.7.41</ecNumber>
    </recommendedName>
</protein>
<evidence type="ECO:0000313" key="21">
    <source>
        <dbReference type="Proteomes" id="UP000036873"/>
    </source>
</evidence>
<comment type="pathway">
    <text evidence="4">Lipid metabolism.</text>
</comment>
<comment type="similarity">
    <text evidence="5 18">Belongs to the CDS family.</text>
</comment>
<accession>A0A0L6U3W1</accession>
<feature type="transmembrane region" description="Helical" evidence="19">
    <location>
        <begin position="75"/>
        <end position="93"/>
    </location>
</feature>
<dbReference type="PANTHER" id="PTHR46382">
    <property type="entry name" value="PHOSPHATIDATE CYTIDYLYLTRANSFERASE"/>
    <property type="match status" value="1"/>
</dbReference>
<comment type="catalytic activity">
    <reaction evidence="1 18">
        <text>a 1,2-diacyl-sn-glycero-3-phosphate + CTP + H(+) = a CDP-1,2-diacyl-sn-glycerol + diphosphate</text>
        <dbReference type="Rhea" id="RHEA:16229"/>
        <dbReference type="ChEBI" id="CHEBI:15378"/>
        <dbReference type="ChEBI" id="CHEBI:33019"/>
        <dbReference type="ChEBI" id="CHEBI:37563"/>
        <dbReference type="ChEBI" id="CHEBI:58332"/>
        <dbReference type="ChEBI" id="CHEBI:58608"/>
        <dbReference type="EC" id="2.7.7.41"/>
    </reaction>
</comment>
<comment type="caution">
    <text evidence="20">The sequence shown here is derived from an EMBL/GenBank/DDBJ whole genome shotgun (WGS) entry which is preliminary data.</text>
</comment>
<keyword evidence="11 18" id="KW-0812">Transmembrane</keyword>
<keyword evidence="15 19" id="KW-0472">Membrane</keyword>
<evidence type="ECO:0000256" key="13">
    <source>
        <dbReference type="ARBA" id="ARBA00022989"/>
    </source>
</evidence>
<evidence type="ECO:0000256" key="10">
    <source>
        <dbReference type="ARBA" id="ARBA00022679"/>
    </source>
</evidence>
<evidence type="ECO:0000256" key="3">
    <source>
        <dbReference type="ARBA" id="ARBA00005119"/>
    </source>
</evidence>
<evidence type="ECO:0000256" key="4">
    <source>
        <dbReference type="ARBA" id="ARBA00005189"/>
    </source>
</evidence>
<feature type="transmembrane region" description="Helical" evidence="19">
    <location>
        <begin position="199"/>
        <end position="220"/>
    </location>
</feature>
<keyword evidence="12 18" id="KW-0548">Nucleotidyltransferase</keyword>
<evidence type="ECO:0000256" key="19">
    <source>
        <dbReference type="SAM" id="Phobius"/>
    </source>
</evidence>
<dbReference type="InterPro" id="IPR000374">
    <property type="entry name" value="PC_trans"/>
</dbReference>
<keyword evidence="13 19" id="KW-1133">Transmembrane helix</keyword>
<evidence type="ECO:0000256" key="16">
    <source>
        <dbReference type="ARBA" id="ARBA00023209"/>
    </source>
</evidence>
<evidence type="ECO:0000256" key="12">
    <source>
        <dbReference type="ARBA" id="ARBA00022695"/>
    </source>
</evidence>
<proteinExistence type="inferred from homology"/>
<dbReference type="GO" id="GO:0005886">
    <property type="term" value="C:plasma membrane"/>
    <property type="evidence" value="ECO:0007669"/>
    <property type="project" value="UniProtKB-SubCell"/>
</dbReference>
<dbReference type="Pfam" id="PF01148">
    <property type="entry name" value="CTP_transf_1"/>
    <property type="match status" value="1"/>
</dbReference>
<dbReference type="PATRIC" id="fig|52689.4.peg.285"/>
<keyword evidence="14" id="KW-0443">Lipid metabolism</keyword>
<evidence type="ECO:0000256" key="15">
    <source>
        <dbReference type="ARBA" id="ARBA00023136"/>
    </source>
</evidence>
<keyword evidence="16" id="KW-0594">Phospholipid biosynthesis</keyword>
<feature type="transmembrane region" description="Helical" evidence="19">
    <location>
        <begin position="51"/>
        <end position="69"/>
    </location>
</feature>
<feature type="transmembrane region" description="Helical" evidence="19">
    <location>
        <begin position="249"/>
        <end position="266"/>
    </location>
</feature>
<evidence type="ECO:0000256" key="11">
    <source>
        <dbReference type="ARBA" id="ARBA00022692"/>
    </source>
</evidence>
<evidence type="ECO:0000256" key="2">
    <source>
        <dbReference type="ARBA" id="ARBA00004651"/>
    </source>
</evidence>
<dbReference type="PANTHER" id="PTHR46382:SF1">
    <property type="entry name" value="PHOSPHATIDATE CYTIDYLYLTRANSFERASE"/>
    <property type="match status" value="1"/>
</dbReference>
<name>A0A0L6U3W1_9FIRM</name>
<reference evidence="21" key="1">
    <citation type="submission" date="2015-07" db="EMBL/GenBank/DDBJ databases">
        <title>Draft genome sequence of Acetobacterium bakii DSM 8293, a potential psychrophilic chemical producer through syngas fermentation.</title>
        <authorList>
            <person name="Song Y."/>
            <person name="Hwang S."/>
            <person name="Cho B.-K."/>
        </authorList>
    </citation>
    <scope>NUCLEOTIDE SEQUENCE [LARGE SCALE GENOMIC DNA]</scope>
    <source>
        <strain evidence="21">DSM 8239</strain>
    </source>
</reference>
<dbReference type="OrthoDB" id="9799199at2"/>
<evidence type="ECO:0000256" key="18">
    <source>
        <dbReference type="RuleBase" id="RU003938"/>
    </source>
</evidence>
<organism evidence="20 21">
    <name type="scientific">Acetobacterium bakii</name>
    <dbReference type="NCBI Taxonomy" id="52689"/>
    <lineage>
        <taxon>Bacteria</taxon>
        <taxon>Bacillati</taxon>
        <taxon>Bacillota</taxon>
        <taxon>Clostridia</taxon>
        <taxon>Eubacteriales</taxon>
        <taxon>Eubacteriaceae</taxon>
        <taxon>Acetobacterium</taxon>
    </lineage>
</organism>
<evidence type="ECO:0000256" key="17">
    <source>
        <dbReference type="ARBA" id="ARBA00023264"/>
    </source>
</evidence>
<dbReference type="EC" id="2.7.7.41" evidence="6 18"/>
<dbReference type="Proteomes" id="UP000036873">
    <property type="component" value="Unassembled WGS sequence"/>
</dbReference>
<feature type="transmembrane region" description="Helical" evidence="19">
    <location>
        <begin position="128"/>
        <end position="150"/>
    </location>
</feature>
<keyword evidence="21" id="KW-1185">Reference proteome</keyword>
<dbReference type="EMBL" id="LGYO01000012">
    <property type="protein sequence ID" value="KNZ42470.1"/>
    <property type="molecule type" value="Genomic_DNA"/>
</dbReference>
<feature type="transmembrane region" description="Helical" evidence="19">
    <location>
        <begin position="171"/>
        <end position="193"/>
    </location>
</feature>
<keyword evidence="8" id="KW-1003">Cell membrane</keyword>
<evidence type="ECO:0000256" key="9">
    <source>
        <dbReference type="ARBA" id="ARBA00022516"/>
    </source>
</evidence>
<feature type="transmembrane region" description="Helical" evidence="19">
    <location>
        <begin position="105"/>
        <end position="122"/>
    </location>
</feature>
<dbReference type="RefSeq" id="WP_083439445.1">
    <property type="nucleotide sequence ID" value="NZ_LGYO01000012.1"/>
</dbReference>
<comment type="subcellular location">
    <subcellularLocation>
        <location evidence="2">Cell membrane</location>
        <topology evidence="2">Multi-pass membrane protein</topology>
    </subcellularLocation>
</comment>
<evidence type="ECO:0000256" key="14">
    <source>
        <dbReference type="ARBA" id="ARBA00023098"/>
    </source>
</evidence>
<evidence type="ECO:0000256" key="7">
    <source>
        <dbReference type="ARBA" id="ARBA00019373"/>
    </source>
</evidence>